<keyword evidence="2" id="KW-1185">Reference proteome</keyword>
<name>A0A444YLL0_ARAHY</name>
<sequence length="93" mass="10499">MCNAVKLQMAVHGVSMLPFDRTLDTSEFKEVWRVGGVHNCLAPTMSQDHQQMDSSLIYNVILPLIQSNHSISIPVLQGAVQQSYHFKPSYRKV</sequence>
<protein>
    <submittedName>
        <fullName evidence="1">Uncharacterized protein</fullName>
    </submittedName>
</protein>
<dbReference type="Proteomes" id="UP000289738">
    <property type="component" value="Chromosome B06"/>
</dbReference>
<evidence type="ECO:0000313" key="2">
    <source>
        <dbReference type="Proteomes" id="UP000289738"/>
    </source>
</evidence>
<dbReference type="AlphaFoldDB" id="A0A444YLL0"/>
<comment type="caution">
    <text evidence="1">The sequence shown here is derived from an EMBL/GenBank/DDBJ whole genome shotgun (WGS) entry which is preliminary data.</text>
</comment>
<reference evidence="1 2" key="1">
    <citation type="submission" date="2019-01" db="EMBL/GenBank/DDBJ databases">
        <title>Sequencing of cultivated peanut Arachis hypogaea provides insights into genome evolution and oil improvement.</title>
        <authorList>
            <person name="Chen X."/>
        </authorList>
    </citation>
    <scope>NUCLEOTIDE SEQUENCE [LARGE SCALE GENOMIC DNA]</scope>
    <source>
        <strain evidence="2">cv. Fuhuasheng</strain>
        <tissue evidence="1">Leaves</tissue>
    </source>
</reference>
<accession>A0A444YLL0</accession>
<gene>
    <name evidence="1" type="ORF">Ahy_B06g081631</name>
</gene>
<dbReference type="EMBL" id="SDMP01000016">
    <property type="protein sequence ID" value="RYR02802.1"/>
    <property type="molecule type" value="Genomic_DNA"/>
</dbReference>
<evidence type="ECO:0000313" key="1">
    <source>
        <dbReference type="EMBL" id="RYR02802.1"/>
    </source>
</evidence>
<organism evidence="1 2">
    <name type="scientific">Arachis hypogaea</name>
    <name type="common">Peanut</name>
    <dbReference type="NCBI Taxonomy" id="3818"/>
    <lineage>
        <taxon>Eukaryota</taxon>
        <taxon>Viridiplantae</taxon>
        <taxon>Streptophyta</taxon>
        <taxon>Embryophyta</taxon>
        <taxon>Tracheophyta</taxon>
        <taxon>Spermatophyta</taxon>
        <taxon>Magnoliopsida</taxon>
        <taxon>eudicotyledons</taxon>
        <taxon>Gunneridae</taxon>
        <taxon>Pentapetalae</taxon>
        <taxon>rosids</taxon>
        <taxon>fabids</taxon>
        <taxon>Fabales</taxon>
        <taxon>Fabaceae</taxon>
        <taxon>Papilionoideae</taxon>
        <taxon>50 kb inversion clade</taxon>
        <taxon>dalbergioids sensu lato</taxon>
        <taxon>Dalbergieae</taxon>
        <taxon>Pterocarpus clade</taxon>
        <taxon>Arachis</taxon>
    </lineage>
</organism>
<proteinExistence type="predicted"/>